<sequence>MDLRGLKTKTVDVDGAVHERILRLKRSRSGSKAAVTRRQRELLELMKSSDNVDQVRAKFLDLEVAMRHFNEAHDKYHAELTDESAIRDSIEYFESVKRMGTAVFQSFEVWLQSAQFKLQEELDLAISLHPEDSISNISSTKSKSAASSRRRKSKSSASSSLSQSSTASSARLRASAKKAALSVEVAALKTRQDIQLEELLLKQKKENFELETKLAKADAEEKVYSYCEERRLSTLSSQLPTLHATKKESTVDMPEGQESHTLTLAGQFATSTPGQVEEKETVEAPVHQTEENQEVKCSPLNPDAPVWKGYGCSPSAINGESAEGGLLEQHLDLSDKNVSHVIEVQKMQQQQNQQLQELLKQHQLQTLAMTLPQPEISKATRLQEHSLRIDMVKATK</sequence>
<evidence type="ECO:0000313" key="3">
    <source>
        <dbReference type="Proteomes" id="UP001159405"/>
    </source>
</evidence>
<comment type="caution">
    <text evidence="2">The sequence shown here is derived from an EMBL/GenBank/DDBJ whole genome shotgun (WGS) entry which is preliminary data.</text>
</comment>
<dbReference type="EMBL" id="CALNXK010000005">
    <property type="protein sequence ID" value="CAH3037191.1"/>
    <property type="molecule type" value="Genomic_DNA"/>
</dbReference>
<feature type="compositionally biased region" description="Low complexity" evidence="1">
    <location>
        <begin position="138"/>
        <end position="147"/>
    </location>
</feature>
<organism evidence="2 3">
    <name type="scientific">Porites lobata</name>
    <dbReference type="NCBI Taxonomy" id="104759"/>
    <lineage>
        <taxon>Eukaryota</taxon>
        <taxon>Metazoa</taxon>
        <taxon>Cnidaria</taxon>
        <taxon>Anthozoa</taxon>
        <taxon>Hexacorallia</taxon>
        <taxon>Scleractinia</taxon>
        <taxon>Fungiina</taxon>
        <taxon>Poritidae</taxon>
        <taxon>Porites</taxon>
    </lineage>
</organism>
<keyword evidence="3" id="KW-1185">Reference proteome</keyword>
<accession>A0ABN8MYG4</accession>
<dbReference type="PANTHER" id="PTHR47331">
    <property type="entry name" value="PHD-TYPE DOMAIN-CONTAINING PROTEIN"/>
    <property type="match status" value="1"/>
</dbReference>
<evidence type="ECO:0000313" key="2">
    <source>
        <dbReference type="EMBL" id="CAH3037191.1"/>
    </source>
</evidence>
<evidence type="ECO:0000256" key="1">
    <source>
        <dbReference type="SAM" id="MobiDB-lite"/>
    </source>
</evidence>
<reference evidence="2 3" key="1">
    <citation type="submission" date="2022-05" db="EMBL/GenBank/DDBJ databases">
        <authorList>
            <consortium name="Genoscope - CEA"/>
            <person name="William W."/>
        </authorList>
    </citation>
    <scope>NUCLEOTIDE SEQUENCE [LARGE SCALE GENOMIC DNA]</scope>
</reference>
<proteinExistence type="predicted"/>
<feature type="compositionally biased region" description="Low complexity" evidence="1">
    <location>
        <begin position="155"/>
        <end position="168"/>
    </location>
</feature>
<name>A0ABN8MYG4_9CNID</name>
<gene>
    <name evidence="2" type="ORF">PLOB_00035403</name>
</gene>
<protein>
    <submittedName>
        <fullName evidence="2">Uncharacterized protein</fullName>
    </submittedName>
</protein>
<dbReference type="Proteomes" id="UP001159405">
    <property type="component" value="Unassembled WGS sequence"/>
</dbReference>
<feature type="region of interest" description="Disordered" evidence="1">
    <location>
        <begin position="136"/>
        <end position="168"/>
    </location>
</feature>
<dbReference type="PANTHER" id="PTHR47331:SF1">
    <property type="entry name" value="GAG-LIKE PROTEIN"/>
    <property type="match status" value="1"/>
</dbReference>